<dbReference type="InterPro" id="IPR011527">
    <property type="entry name" value="ABC1_TM_dom"/>
</dbReference>
<dbReference type="Pfam" id="PF00005">
    <property type="entry name" value="ABC_tran"/>
    <property type="match status" value="1"/>
</dbReference>
<dbReference type="Proteomes" id="UP000182624">
    <property type="component" value="Unassembled WGS sequence"/>
</dbReference>
<dbReference type="InterPro" id="IPR003593">
    <property type="entry name" value="AAA+_ATPase"/>
</dbReference>
<keyword evidence="4 12" id="KW-0812">Transmembrane</keyword>
<evidence type="ECO:0000313" key="17">
    <source>
        <dbReference type="Proteomes" id="UP000182624"/>
    </source>
</evidence>
<evidence type="ECO:0000256" key="7">
    <source>
        <dbReference type="ARBA" id="ARBA00022840"/>
    </source>
</evidence>
<dbReference type="PROSITE" id="PS50929">
    <property type="entry name" value="ABC_TM1F"/>
    <property type="match status" value="1"/>
</dbReference>
<dbReference type="SUPFAM" id="SSF52540">
    <property type="entry name" value="P-loop containing nucleoside triphosphate hydrolases"/>
    <property type="match status" value="1"/>
</dbReference>
<protein>
    <submittedName>
        <fullName evidence="16">NHLM bacteriocin system ABC transporter, peptidase/ATP-binding protein</fullName>
    </submittedName>
</protein>
<feature type="domain" description="ABC transmembrane type-1" evidence="14">
    <location>
        <begin position="173"/>
        <end position="454"/>
    </location>
</feature>
<dbReference type="PANTHER" id="PTHR24221:SF654">
    <property type="entry name" value="ATP-BINDING CASSETTE SUB-FAMILY B MEMBER 6"/>
    <property type="match status" value="1"/>
</dbReference>
<dbReference type="CDD" id="cd18569">
    <property type="entry name" value="ABC_6TM_NHLM_bacteriocin"/>
    <property type="match status" value="1"/>
</dbReference>
<dbReference type="GO" id="GO:0005886">
    <property type="term" value="C:plasma membrane"/>
    <property type="evidence" value="ECO:0007669"/>
    <property type="project" value="UniProtKB-SubCell"/>
</dbReference>
<evidence type="ECO:0000256" key="5">
    <source>
        <dbReference type="ARBA" id="ARBA00022741"/>
    </source>
</evidence>
<feature type="transmembrane region" description="Helical" evidence="12">
    <location>
        <begin position="394"/>
        <end position="419"/>
    </location>
</feature>
<sequence length="724" mass="80098">MGSSKISPPLNKGVAKVPLIMQLEALECGAASLAMLMAYYGKWLPLEQVRSDCGVSRDGSNAKNIYLAAQNYGFDVKAFRKSPEKLRDNGTFPCIIHWNMNHFVVLDGFKGKKVYLNDPARGRVTVSWEEFDRAFTGVCIIPVPGEKFKPEGKPKSTLSFARKRLIGAGGAVAFVMVTTMLSYLFGIVNSVTSRIFMDRLLTGINRDWLYPFISIMVFLAVLQLVVAWAQAVYSLKINGKMAAIGSCSYMWKVLRLPMEFYSQRYAGDIQARLTLNESIAGTLVNTFAPLLLNSAMMVFYLVLMLRKSPLLTIVGLTALFFNIIVSRIISDKRMNIARVSMRDMGKLEATTVSCFQMIETIKASGAENGFFGKWAGYQASANQQDVCAQKMDQFWGIIPAFVSTAANYIVLLLGVYLVMQGDFTLGGVLLFQGLLTAFMSPAMMLVNAGQTIQEMRSQMERVEDVMEYPDDPALIENAKAGEISKLEGNVELKNITFGYSKLAEPLIKNFSISIKSGERIAIVGPSGCGKSTLSKLISGLYQPWSGEVLFDGKGRSEYPRDVITGSVAVVDQDIILFEGTIADNIRMWDESIEESDIIMAAHDAHLHEDIMKMPGGYRRKLTDHGRDLSGGQRQRMEIARVLAQDPTIIILDEATSALDAKTEYDVVRAIKDRGITCIVIAHRLSTVRDCDKILVLDHGEMVECGTHDELIQKNGAYAELVANE</sequence>
<keyword evidence="7 16" id="KW-0067">ATP-binding</keyword>
<gene>
    <name evidence="16" type="ORF">SAMN04487928_13017</name>
</gene>
<dbReference type="InterPro" id="IPR039421">
    <property type="entry name" value="Type_1_exporter"/>
</dbReference>
<dbReference type="GO" id="GO:0034040">
    <property type="term" value="F:ATPase-coupled lipid transmembrane transporter activity"/>
    <property type="evidence" value="ECO:0007669"/>
    <property type="project" value="TreeGrafter"/>
</dbReference>
<name>A0A1I5XBH5_9FIRM</name>
<organism evidence="16 17">
    <name type="scientific">Butyrivibrio proteoclasticus</name>
    <dbReference type="NCBI Taxonomy" id="43305"/>
    <lineage>
        <taxon>Bacteria</taxon>
        <taxon>Bacillati</taxon>
        <taxon>Bacillota</taxon>
        <taxon>Clostridia</taxon>
        <taxon>Lachnospirales</taxon>
        <taxon>Lachnospiraceae</taxon>
        <taxon>Butyrivibrio</taxon>
    </lineage>
</organism>
<dbReference type="Gene3D" id="3.90.70.10">
    <property type="entry name" value="Cysteine proteinases"/>
    <property type="match status" value="1"/>
</dbReference>
<dbReference type="RefSeq" id="WP_278308521.1">
    <property type="nucleotide sequence ID" value="NZ_FOXO01000030.1"/>
</dbReference>
<reference evidence="17" key="1">
    <citation type="submission" date="2016-10" db="EMBL/GenBank/DDBJ databases">
        <authorList>
            <person name="Varghese N."/>
            <person name="Submissions S."/>
        </authorList>
    </citation>
    <scope>NUCLEOTIDE SEQUENCE [LARGE SCALE GENOMIC DNA]</scope>
    <source>
        <strain evidence="17">P18</strain>
    </source>
</reference>
<dbReference type="InterPro" id="IPR027417">
    <property type="entry name" value="P-loop_NTPase"/>
</dbReference>
<keyword evidence="5" id="KW-0547">Nucleotide-binding</keyword>
<dbReference type="GO" id="GO:0043213">
    <property type="term" value="P:bacteriocin transport"/>
    <property type="evidence" value="ECO:0007669"/>
    <property type="project" value="UniProtKB-KW"/>
</dbReference>
<keyword evidence="9 12" id="KW-1133">Transmembrane helix</keyword>
<evidence type="ECO:0000259" key="13">
    <source>
        <dbReference type="PROSITE" id="PS50893"/>
    </source>
</evidence>
<keyword evidence="6" id="KW-0788">Thiol protease</keyword>
<evidence type="ECO:0000259" key="15">
    <source>
        <dbReference type="PROSITE" id="PS50990"/>
    </source>
</evidence>
<feature type="transmembrane region" description="Helical" evidence="12">
    <location>
        <begin position="282"/>
        <end position="303"/>
    </location>
</feature>
<dbReference type="GO" id="GO:0006508">
    <property type="term" value="P:proteolysis"/>
    <property type="evidence" value="ECO:0007669"/>
    <property type="project" value="InterPro"/>
</dbReference>
<dbReference type="InterPro" id="IPR022514">
    <property type="entry name" value="NHPM_micro_ABC1"/>
</dbReference>
<dbReference type="GO" id="GO:0008234">
    <property type="term" value="F:cysteine-type peptidase activity"/>
    <property type="evidence" value="ECO:0007669"/>
    <property type="project" value="UniProtKB-KW"/>
</dbReference>
<keyword evidence="8" id="KW-0653">Protein transport</keyword>
<dbReference type="InterPro" id="IPR036640">
    <property type="entry name" value="ABC1_TM_sf"/>
</dbReference>
<dbReference type="Pfam" id="PF00664">
    <property type="entry name" value="ABC_membrane"/>
    <property type="match status" value="1"/>
</dbReference>
<dbReference type="PANTHER" id="PTHR24221">
    <property type="entry name" value="ATP-BINDING CASSETTE SUB-FAMILY B"/>
    <property type="match status" value="1"/>
</dbReference>
<dbReference type="Gene3D" id="3.40.50.300">
    <property type="entry name" value="P-loop containing nucleotide triphosphate hydrolases"/>
    <property type="match status" value="1"/>
</dbReference>
<dbReference type="GO" id="GO:0140359">
    <property type="term" value="F:ABC-type transporter activity"/>
    <property type="evidence" value="ECO:0007669"/>
    <property type="project" value="InterPro"/>
</dbReference>
<keyword evidence="6" id="KW-0645">Protease</keyword>
<keyword evidence="11" id="KW-0080">Bacteriocin transport</keyword>
<evidence type="ECO:0000256" key="6">
    <source>
        <dbReference type="ARBA" id="ARBA00022807"/>
    </source>
</evidence>
<keyword evidence="6" id="KW-0378">Hydrolase</keyword>
<keyword evidence="2" id="KW-0813">Transport</keyword>
<dbReference type="GO" id="GO:0016887">
    <property type="term" value="F:ATP hydrolysis activity"/>
    <property type="evidence" value="ECO:0007669"/>
    <property type="project" value="InterPro"/>
</dbReference>
<evidence type="ECO:0000256" key="2">
    <source>
        <dbReference type="ARBA" id="ARBA00022448"/>
    </source>
</evidence>
<dbReference type="FunFam" id="3.40.50.300:FF:000299">
    <property type="entry name" value="ABC transporter ATP-binding protein/permease"/>
    <property type="match status" value="1"/>
</dbReference>
<dbReference type="EMBL" id="FOXO01000030">
    <property type="protein sequence ID" value="SFQ29291.1"/>
    <property type="molecule type" value="Genomic_DNA"/>
</dbReference>
<dbReference type="AlphaFoldDB" id="A0A1I5XBH5"/>
<evidence type="ECO:0000256" key="4">
    <source>
        <dbReference type="ARBA" id="ARBA00022692"/>
    </source>
</evidence>
<keyword evidence="10 12" id="KW-0472">Membrane</keyword>
<dbReference type="Pfam" id="PF03412">
    <property type="entry name" value="Peptidase_C39"/>
    <property type="match status" value="1"/>
</dbReference>
<dbReference type="InterPro" id="IPR005074">
    <property type="entry name" value="Peptidase_C39"/>
</dbReference>
<dbReference type="NCBIfam" id="TIGR03796">
    <property type="entry name" value="NHLM_micro_ABC1"/>
    <property type="match status" value="1"/>
</dbReference>
<dbReference type="PROSITE" id="PS00211">
    <property type="entry name" value="ABC_TRANSPORTER_1"/>
    <property type="match status" value="1"/>
</dbReference>
<evidence type="ECO:0000256" key="10">
    <source>
        <dbReference type="ARBA" id="ARBA00023136"/>
    </source>
</evidence>
<feature type="transmembrane region" description="Helical" evidence="12">
    <location>
        <begin position="165"/>
        <end position="188"/>
    </location>
</feature>
<evidence type="ECO:0000256" key="8">
    <source>
        <dbReference type="ARBA" id="ARBA00022927"/>
    </source>
</evidence>
<feature type="domain" description="ABC transporter" evidence="13">
    <location>
        <begin position="490"/>
        <end position="723"/>
    </location>
</feature>
<dbReference type="Gene3D" id="1.20.1560.10">
    <property type="entry name" value="ABC transporter type 1, transmembrane domain"/>
    <property type="match status" value="1"/>
</dbReference>
<feature type="transmembrane region" description="Helical" evidence="12">
    <location>
        <begin position="425"/>
        <end position="446"/>
    </location>
</feature>
<dbReference type="InterPro" id="IPR017871">
    <property type="entry name" value="ABC_transporter-like_CS"/>
</dbReference>
<evidence type="ECO:0000256" key="9">
    <source>
        <dbReference type="ARBA" id="ARBA00022989"/>
    </source>
</evidence>
<keyword evidence="17" id="KW-1185">Reference proteome</keyword>
<evidence type="ECO:0000313" key="16">
    <source>
        <dbReference type="EMBL" id="SFQ29291.1"/>
    </source>
</evidence>
<feature type="transmembrane region" description="Helical" evidence="12">
    <location>
        <begin position="208"/>
        <end position="233"/>
    </location>
</feature>
<dbReference type="GO" id="GO:0015031">
    <property type="term" value="P:protein transport"/>
    <property type="evidence" value="ECO:0007669"/>
    <property type="project" value="UniProtKB-KW"/>
</dbReference>
<feature type="domain" description="Peptidase C39" evidence="15">
    <location>
        <begin position="22"/>
        <end position="142"/>
    </location>
</feature>
<proteinExistence type="predicted"/>
<accession>A0A1I5XBH5</accession>
<dbReference type="InterPro" id="IPR003439">
    <property type="entry name" value="ABC_transporter-like_ATP-bd"/>
</dbReference>
<keyword evidence="3" id="KW-1003">Cell membrane</keyword>
<evidence type="ECO:0000259" key="14">
    <source>
        <dbReference type="PROSITE" id="PS50929"/>
    </source>
</evidence>
<dbReference type="SMART" id="SM00382">
    <property type="entry name" value="AAA"/>
    <property type="match status" value="1"/>
</dbReference>
<dbReference type="SUPFAM" id="SSF90123">
    <property type="entry name" value="ABC transporter transmembrane region"/>
    <property type="match status" value="1"/>
</dbReference>
<dbReference type="PROSITE" id="PS50990">
    <property type="entry name" value="PEPTIDASE_C39"/>
    <property type="match status" value="1"/>
</dbReference>
<evidence type="ECO:0000256" key="12">
    <source>
        <dbReference type="SAM" id="Phobius"/>
    </source>
</evidence>
<evidence type="ECO:0000256" key="3">
    <source>
        <dbReference type="ARBA" id="ARBA00022475"/>
    </source>
</evidence>
<dbReference type="GO" id="GO:0005524">
    <property type="term" value="F:ATP binding"/>
    <property type="evidence" value="ECO:0007669"/>
    <property type="project" value="UniProtKB-KW"/>
</dbReference>
<comment type="subcellular location">
    <subcellularLocation>
        <location evidence="1">Cell membrane</location>
        <topology evidence="1">Multi-pass membrane protein</topology>
    </subcellularLocation>
</comment>
<feature type="transmembrane region" description="Helical" evidence="12">
    <location>
        <begin position="309"/>
        <end position="329"/>
    </location>
</feature>
<evidence type="ECO:0000256" key="1">
    <source>
        <dbReference type="ARBA" id="ARBA00004651"/>
    </source>
</evidence>
<dbReference type="PROSITE" id="PS50893">
    <property type="entry name" value="ABC_TRANSPORTER_2"/>
    <property type="match status" value="1"/>
</dbReference>
<evidence type="ECO:0000256" key="11">
    <source>
        <dbReference type="ARBA" id="ARBA00043264"/>
    </source>
</evidence>